<name>A0A6J4UIM7_9BACT</name>
<evidence type="ECO:0000313" key="1">
    <source>
        <dbReference type="EMBL" id="CAA9550569.1"/>
    </source>
</evidence>
<dbReference type="AlphaFoldDB" id="A0A6J4UIM7"/>
<proteinExistence type="predicted"/>
<reference evidence="1" key="1">
    <citation type="submission" date="2020-02" db="EMBL/GenBank/DDBJ databases">
        <authorList>
            <person name="Meier V. D."/>
        </authorList>
    </citation>
    <scope>NUCLEOTIDE SEQUENCE</scope>
    <source>
        <strain evidence="1">AVDCRST_MAG70</strain>
    </source>
</reference>
<accession>A0A6J4UIM7</accession>
<sequence>MPEVSDRPEWAIGRSVHRISLIVTHSFTTAHGIDISV</sequence>
<dbReference type="EMBL" id="CADCWH010000137">
    <property type="protein sequence ID" value="CAA9550569.1"/>
    <property type="molecule type" value="Genomic_DNA"/>
</dbReference>
<gene>
    <name evidence="1" type="ORF">AVDCRST_MAG70-888</name>
</gene>
<organism evidence="1">
    <name type="scientific">uncultured Thermomicrobiales bacterium</name>
    <dbReference type="NCBI Taxonomy" id="1645740"/>
    <lineage>
        <taxon>Bacteria</taxon>
        <taxon>Pseudomonadati</taxon>
        <taxon>Thermomicrobiota</taxon>
        <taxon>Thermomicrobia</taxon>
        <taxon>Thermomicrobiales</taxon>
        <taxon>environmental samples</taxon>
    </lineage>
</organism>
<protein>
    <submittedName>
        <fullName evidence="1">Uncharacterized protein</fullName>
    </submittedName>
</protein>